<dbReference type="Proteomes" id="UP001153332">
    <property type="component" value="Unassembled WGS sequence"/>
</dbReference>
<protein>
    <submittedName>
        <fullName evidence="1">Uncharacterized protein</fullName>
    </submittedName>
</protein>
<dbReference type="EMBL" id="JAPUUL010000963">
    <property type="protein sequence ID" value="KAJ8128770.1"/>
    <property type="molecule type" value="Genomic_DNA"/>
</dbReference>
<sequence length="240" mass="27310">MFAAGLTPNALRLFARWSQDHHYITEDKAALSGRRMYVLMEACLALRKAVVEEERVVLAAPDSERLVTIQAESTSTRRLLTLQLEMSIIRRFLEGIGNQALACVAKDTIKEQIADYIINRTTSEASQFIVRLTDKWTATYYPHRKTVTFTEQTKRTAATLELDSLHYDTAGYLEHILHIAIHRLWSNTSGSLWVTVARDNFSSFSSHIPGPILDLFFRVLIDADSIHDDMATKQAAQKRR</sequence>
<evidence type="ECO:0000313" key="1">
    <source>
        <dbReference type="EMBL" id="KAJ8128770.1"/>
    </source>
</evidence>
<accession>A0ACC2JMX2</accession>
<evidence type="ECO:0000313" key="2">
    <source>
        <dbReference type="Proteomes" id="UP001153332"/>
    </source>
</evidence>
<proteinExistence type="predicted"/>
<organism evidence="1 2">
    <name type="scientific">Lasiodiplodia mahajangana</name>
    <dbReference type="NCBI Taxonomy" id="1108764"/>
    <lineage>
        <taxon>Eukaryota</taxon>
        <taxon>Fungi</taxon>
        <taxon>Dikarya</taxon>
        <taxon>Ascomycota</taxon>
        <taxon>Pezizomycotina</taxon>
        <taxon>Dothideomycetes</taxon>
        <taxon>Dothideomycetes incertae sedis</taxon>
        <taxon>Botryosphaeriales</taxon>
        <taxon>Botryosphaeriaceae</taxon>
        <taxon>Lasiodiplodia</taxon>
    </lineage>
</organism>
<keyword evidence="2" id="KW-1185">Reference proteome</keyword>
<name>A0ACC2JMX2_9PEZI</name>
<reference evidence="1" key="1">
    <citation type="submission" date="2022-12" db="EMBL/GenBank/DDBJ databases">
        <title>Genome Sequence of Lasiodiplodia mahajangana.</title>
        <authorList>
            <person name="Buettner E."/>
        </authorList>
    </citation>
    <scope>NUCLEOTIDE SEQUENCE</scope>
    <source>
        <strain evidence="1">VT137</strain>
    </source>
</reference>
<gene>
    <name evidence="1" type="ORF">O1611_g4863</name>
</gene>
<comment type="caution">
    <text evidence="1">The sequence shown here is derived from an EMBL/GenBank/DDBJ whole genome shotgun (WGS) entry which is preliminary data.</text>
</comment>